<gene>
    <name evidence="3" type="primary">LOC106808280</name>
</gene>
<dbReference type="RefSeq" id="XP_014666413.1">
    <property type="nucleotide sequence ID" value="XM_014810927.1"/>
</dbReference>
<dbReference type="PANTHER" id="PTHR15508:SF8">
    <property type="entry name" value="LD24550P"/>
    <property type="match status" value="1"/>
</dbReference>
<dbReference type="GeneID" id="106808280"/>
<reference evidence="3" key="1">
    <citation type="submission" date="2025-08" db="UniProtKB">
        <authorList>
            <consortium name="RefSeq"/>
        </authorList>
    </citation>
    <scope>IDENTIFICATION</scope>
</reference>
<dbReference type="InterPro" id="IPR051866">
    <property type="entry name" value="Intracell_Sig-Traffick_Protein"/>
</dbReference>
<sequence length="144" mass="16191">MFFLYRDLRPDNILLGERGHVVLTYFSKWGCVDSVLHQEALENYYAAPEVCGIFNVSCLCDWWSVGALAYELLTGRALVSCHPSGINSHTTINVPQFLSPEAGSLITELLRYNPNERLGSGINGDEEIKAHPFFVGLDWSKLQR</sequence>
<feature type="domain" description="Protein kinase" evidence="1">
    <location>
        <begin position="1"/>
        <end position="134"/>
    </location>
</feature>
<dbReference type="InterPro" id="IPR011009">
    <property type="entry name" value="Kinase-like_dom_sf"/>
</dbReference>
<proteinExistence type="predicted"/>
<dbReference type="PROSITE" id="PS50011">
    <property type="entry name" value="PROTEIN_KINASE_DOM"/>
    <property type="match status" value="1"/>
</dbReference>
<dbReference type="Pfam" id="PF00069">
    <property type="entry name" value="Pkinase"/>
    <property type="match status" value="1"/>
</dbReference>
<keyword evidence="2" id="KW-1185">Reference proteome</keyword>
<evidence type="ECO:0000313" key="3">
    <source>
        <dbReference type="RefSeq" id="XP_014666413.1"/>
    </source>
</evidence>
<dbReference type="Gene3D" id="1.10.510.10">
    <property type="entry name" value="Transferase(Phosphotransferase) domain 1"/>
    <property type="match status" value="1"/>
</dbReference>
<name>A0ABM1E2J2_PRICU</name>
<dbReference type="InterPro" id="IPR000719">
    <property type="entry name" value="Prot_kinase_dom"/>
</dbReference>
<evidence type="ECO:0000259" key="1">
    <source>
        <dbReference type="PROSITE" id="PS50011"/>
    </source>
</evidence>
<organism evidence="2 3">
    <name type="scientific">Priapulus caudatus</name>
    <name type="common">Priapulid worm</name>
    <dbReference type="NCBI Taxonomy" id="37621"/>
    <lineage>
        <taxon>Eukaryota</taxon>
        <taxon>Metazoa</taxon>
        <taxon>Ecdysozoa</taxon>
        <taxon>Scalidophora</taxon>
        <taxon>Priapulida</taxon>
        <taxon>Priapulimorpha</taxon>
        <taxon>Priapulimorphida</taxon>
        <taxon>Priapulidae</taxon>
        <taxon>Priapulus</taxon>
    </lineage>
</organism>
<evidence type="ECO:0000313" key="2">
    <source>
        <dbReference type="Proteomes" id="UP000695022"/>
    </source>
</evidence>
<accession>A0ABM1E2J2</accession>
<dbReference type="Proteomes" id="UP000695022">
    <property type="component" value="Unplaced"/>
</dbReference>
<protein>
    <submittedName>
        <fullName evidence="3">Ribosomal protein S6 kinase delta-1-like</fullName>
    </submittedName>
</protein>
<dbReference type="PANTHER" id="PTHR15508">
    <property type="entry name" value="RIBOSOMAL PROTEIN S6 KINASE"/>
    <property type="match status" value="1"/>
</dbReference>
<dbReference type="SUPFAM" id="SSF56112">
    <property type="entry name" value="Protein kinase-like (PK-like)"/>
    <property type="match status" value="1"/>
</dbReference>